<dbReference type="CDD" id="cd00093">
    <property type="entry name" value="HTH_XRE"/>
    <property type="match status" value="1"/>
</dbReference>
<evidence type="ECO:0000259" key="1">
    <source>
        <dbReference type="SMART" id="SM00530"/>
    </source>
</evidence>
<dbReference type="SMART" id="SM00530">
    <property type="entry name" value="HTH_XRE"/>
    <property type="match status" value="1"/>
</dbReference>
<evidence type="ECO:0000313" key="3">
    <source>
        <dbReference type="Proteomes" id="UP000696931"/>
    </source>
</evidence>
<name>A0A933SF07_UNCEI</name>
<reference evidence="2" key="1">
    <citation type="submission" date="2020-07" db="EMBL/GenBank/DDBJ databases">
        <title>Huge and variable diversity of episymbiotic CPR bacteria and DPANN archaea in groundwater ecosystems.</title>
        <authorList>
            <person name="He C.Y."/>
            <person name="Keren R."/>
            <person name="Whittaker M."/>
            <person name="Farag I.F."/>
            <person name="Doudna J."/>
            <person name="Cate J.H.D."/>
            <person name="Banfield J.F."/>
        </authorList>
    </citation>
    <scope>NUCLEOTIDE SEQUENCE</scope>
    <source>
        <strain evidence="2">NC_groundwater_1813_Pr3_B-0.1um_71_17</strain>
    </source>
</reference>
<feature type="domain" description="HTH cro/C1-type" evidence="1">
    <location>
        <begin position="63"/>
        <end position="121"/>
    </location>
</feature>
<gene>
    <name evidence="2" type="ORF">HZA61_13615</name>
</gene>
<dbReference type="Gene3D" id="1.10.260.40">
    <property type="entry name" value="lambda repressor-like DNA-binding domains"/>
    <property type="match status" value="1"/>
</dbReference>
<dbReference type="AlphaFoldDB" id="A0A933SF07"/>
<evidence type="ECO:0000313" key="2">
    <source>
        <dbReference type="EMBL" id="MBI5170520.1"/>
    </source>
</evidence>
<accession>A0A933SF07</accession>
<dbReference type="GO" id="GO:0003677">
    <property type="term" value="F:DNA binding"/>
    <property type="evidence" value="ECO:0007669"/>
    <property type="project" value="InterPro"/>
</dbReference>
<proteinExistence type="predicted"/>
<protein>
    <recommendedName>
        <fullName evidence="1">HTH cro/C1-type domain-containing protein</fullName>
    </recommendedName>
</protein>
<dbReference type="EMBL" id="JACRIW010000097">
    <property type="protein sequence ID" value="MBI5170520.1"/>
    <property type="molecule type" value="Genomic_DNA"/>
</dbReference>
<comment type="caution">
    <text evidence="2">The sequence shown here is derived from an EMBL/GenBank/DDBJ whole genome shotgun (WGS) entry which is preliminary data.</text>
</comment>
<dbReference type="InterPro" id="IPR001387">
    <property type="entry name" value="Cro/C1-type_HTH"/>
</dbReference>
<dbReference type="InterPro" id="IPR010982">
    <property type="entry name" value="Lambda_DNA-bd_dom_sf"/>
</dbReference>
<dbReference type="SUPFAM" id="SSF47413">
    <property type="entry name" value="lambda repressor-like DNA-binding domains"/>
    <property type="match status" value="1"/>
</dbReference>
<sequence length="152" mass="17339">MKRKHGAHHFRESGLSNVWIADLESHHCTRCDNVEYVFPRIESLLRIIAEAVIHKPPRLRGEEVRFLRKTLGWSGVDFARHMGVAVETVSRWETDAAPIGPQADRLLRLLVAQGHLTTAYPTDRLRQIDASRATAPRLTLEATRTSWRLKTA</sequence>
<dbReference type="Proteomes" id="UP000696931">
    <property type="component" value="Unassembled WGS sequence"/>
</dbReference>
<organism evidence="2 3">
    <name type="scientific">Eiseniibacteriota bacterium</name>
    <dbReference type="NCBI Taxonomy" id="2212470"/>
    <lineage>
        <taxon>Bacteria</taxon>
        <taxon>Candidatus Eiseniibacteriota</taxon>
    </lineage>
</organism>